<comment type="subcellular location">
    <subcellularLocation>
        <location evidence="1">Membrane</location>
        <topology evidence="1">Multi-pass membrane protein</topology>
    </subcellularLocation>
</comment>
<dbReference type="SUPFAM" id="SSF144091">
    <property type="entry name" value="Rhomboid-like"/>
    <property type="match status" value="1"/>
</dbReference>
<dbReference type="EMBL" id="FTNT01000013">
    <property type="protein sequence ID" value="SIS21668.1"/>
    <property type="molecule type" value="Genomic_DNA"/>
</dbReference>
<feature type="domain" description="Peptidase S54 rhomboid" evidence="6">
    <location>
        <begin position="78"/>
        <end position="207"/>
    </location>
</feature>
<evidence type="ECO:0000256" key="2">
    <source>
        <dbReference type="ARBA" id="ARBA00022692"/>
    </source>
</evidence>
<feature type="transmembrane region" description="Helical" evidence="5">
    <location>
        <begin position="169"/>
        <end position="186"/>
    </location>
</feature>
<feature type="transmembrane region" description="Helical" evidence="5">
    <location>
        <begin position="193"/>
        <end position="210"/>
    </location>
</feature>
<keyword evidence="2 5" id="KW-0812">Transmembrane</keyword>
<dbReference type="InterPro" id="IPR035952">
    <property type="entry name" value="Rhomboid-like_sf"/>
</dbReference>
<accession>A0A1N7HAI5</accession>
<keyword evidence="4 5" id="KW-0472">Membrane</keyword>
<feature type="transmembrane region" description="Helical" evidence="5">
    <location>
        <begin position="146"/>
        <end position="163"/>
    </location>
</feature>
<evidence type="ECO:0000313" key="8">
    <source>
        <dbReference type="Proteomes" id="UP000186218"/>
    </source>
</evidence>
<organism evidence="7 8">
    <name type="scientific">Williamsia sterculiae</name>
    <dbReference type="NCBI Taxonomy" id="1344003"/>
    <lineage>
        <taxon>Bacteria</taxon>
        <taxon>Bacillati</taxon>
        <taxon>Actinomycetota</taxon>
        <taxon>Actinomycetes</taxon>
        <taxon>Mycobacteriales</taxon>
        <taxon>Nocardiaceae</taxon>
        <taxon>Williamsia</taxon>
    </lineage>
</organism>
<dbReference type="GO" id="GO:0004252">
    <property type="term" value="F:serine-type endopeptidase activity"/>
    <property type="evidence" value="ECO:0007669"/>
    <property type="project" value="InterPro"/>
</dbReference>
<evidence type="ECO:0000259" key="6">
    <source>
        <dbReference type="Pfam" id="PF01694"/>
    </source>
</evidence>
<dbReference type="Proteomes" id="UP000186218">
    <property type="component" value="Unassembled WGS sequence"/>
</dbReference>
<keyword evidence="3 5" id="KW-1133">Transmembrane helix</keyword>
<reference evidence="7 8" key="1">
    <citation type="submission" date="2017-01" db="EMBL/GenBank/DDBJ databases">
        <authorList>
            <person name="Mah S.A."/>
            <person name="Swanson W.J."/>
            <person name="Moy G.W."/>
            <person name="Vacquier V.D."/>
        </authorList>
    </citation>
    <scope>NUCLEOTIDE SEQUENCE [LARGE SCALE GENOMIC DNA]</scope>
    <source>
        <strain evidence="7 8">CPCC 203464</strain>
    </source>
</reference>
<dbReference type="GO" id="GO:0016020">
    <property type="term" value="C:membrane"/>
    <property type="evidence" value="ECO:0007669"/>
    <property type="project" value="UniProtKB-SubCell"/>
</dbReference>
<evidence type="ECO:0000256" key="3">
    <source>
        <dbReference type="ARBA" id="ARBA00022989"/>
    </source>
</evidence>
<dbReference type="OrthoDB" id="3873419at2"/>
<evidence type="ECO:0000256" key="1">
    <source>
        <dbReference type="ARBA" id="ARBA00004141"/>
    </source>
</evidence>
<dbReference type="Pfam" id="PF01694">
    <property type="entry name" value="Rhomboid"/>
    <property type="match status" value="1"/>
</dbReference>
<dbReference type="STRING" id="1344003.SAMN05445060_3805"/>
<dbReference type="RefSeq" id="WP_076482639.1">
    <property type="nucleotide sequence ID" value="NZ_FTNT01000013.1"/>
</dbReference>
<keyword evidence="8" id="KW-1185">Reference proteome</keyword>
<feature type="transmembrane region" description="Helical" evidence="5">
    <location>
        <begin position="88"/>
        <end position="112"/>
    </location>
</feature>
<name>A0A1N7HAI5_9NOCA</name>
<feature type="transmembrane region" description="Helical" evidence="5">
    <location>
        <begin position="43"/>
        <end position="67"/>
    </location>
</feature>
<dbReference type="Gene3D" id="1.20.1540.10">
    <property type="entry name" value="Rhomboid-like"/>
    <property type="match status" value="1"/>
</dbReference>
<dbReference type="AlphaFoldDB" id="A0A1N7HAI5"/>
<feature type="transmembrane region" description="Helical" evidence="5">
    <location>
        <begin position="118"/>
        <end position="139"/>
    </location>
</feature>
<sequence length="221" mass="22656">MSTDGGGLWNGLAYLLVIVVALRTADAAVPGCLSALRRPPPTAMALWGIVAIPSVVQFAVPELLRLLRRDPDLIRIHHELWRLISSVVVQDGGVFGTVFNLVVLYLIAVVAVVTAGSWAALVVFVLGAVLFDLAAVYLFSSIGAGNSGATFALAASVVAMVAVRRPSTATVTGAVVVTAVAAGLIVARDAHGLAFAAGLVMGTMIAFSPVRTPALDGGSSR</sequence>
<evidence type="ECO:0000256" key="4">
    <source>
        <dbReference type="ARBA" id="ARBA00023136"/>
    </source>
</evidence>
<evidence type="ECO:0000256" key="5">
    <source>
        <dbReference type="SAM" id="Phobius"/>
    </source>
</evidence>
<gene>
    <name evidence="7" type="ORF">SAMN05445060_3805</name>
</gene>
<proteinExistence type="predicted"/>
<dbReference type="InterPro" id="IPR022764">
    <property type="entry name" value="Peptidase_S54_rhomboid_dom"/>
</dbReference>
<protein>
    <submittedName>
        <fullName evidence="7">Rhomboid family protein</fullName>
    </submittedName>
</protein>
<evidence type="ECO:0000313" key="7">
    <source>
        <dbReference type="EMBL" id="SIS21668.1"/>
    </source>
</evidence>